<dbReference type="GO" id="GO:0034314">
    <property type="term" value="P:Arp2/3 complex-mediated actin nucleation"/>
    <property type="evidence" value="ECO:0007669"/>
    <property type="project" value="UniProtKB-UniRule"/>
</dbReference>
<evidence type="ECO:0000256" key="6">
    <source>
        <dbReference type="PIRNR" id="PIRNR016315"/>
    </source>
</evidence>
<keyword evidence="4 6" id="KW-0009">Actin-binding</keyword>
<comment type="function">
    <text evidence="6">Functions as component of the Arp2/3 complex which is involved in regulation of actin polymerization and together with an activating nucleation-promoting factor (NPF) mediates the formation of branched actin networks.</text>
</comment>
<dbReference type="SUPFAM" id="SSF69060">
    <property type="entry name" value="Arp2/3 complex 21 kDa subunit ARPC3"/>
    <property type="match status" value="1"/>
</dbReference>
<reference evidence="7" key="1">
    <citation type="journal article" date="2020" name="J. Eukaryot. Microbiol.">
        <title>De novo Sequencing, Assembly and Annotation of the Transcriptome for the Free-Living Testate Amoeba Arcella intermedia.</title>
        <authorList>
            <person name="Ribeiro G.M."/>
            <person name="Porfirio-Sousa A.L."/>
            <person name="Maurer-Alcala X.X."/>
            <person name="Katz L.A."/>
            <person name="Lahr D.J.G."/>
        </authorList>
    </citation>
    <scope>NUCLEOTIDE SEQUENCE</scope>
</reference>
<comment type="subunit">
    <text evidence="6">Component of the Arp2/3 complex.</text>
</comment>
<comment type="subcellular location">
    <subcellularLocation>
        <location evidence="1 6">Cytoplasm</location>
        <location evidence="1 6">Cytoskeleton</location>
    </subcellularLocation>
</comment>
<dbReference type="InterPro" id="IPR007204">
    <property type="entry name" value="ARPC3"/>
</dbReference>
<dbReference type="GO" id="GO:0005885">
    <property type="term" value="C:Arp2/3 protein complex"/>
    <property type="evidence" value="ECO:0007669"/>
    <property type="project" value="UniProtKB-UniRule"/>
</dbReference>
<accession>A0A6B2LL30</accession>
<evidence type="ECO:0000256" key="4">
    <source>
        <dbReference type="ARBA" id="ARBA00023203"/>
    </source>
</evidence>
<evidence type="ECO:0000256" key="3">
    <source>
        <dbReference type="ARBA" id="ARBA00022490"/>
    </source>
</evidence>
<organism evidence="7">
    <name type="scientific">Arcella intermedia</name>
    <dbReference type="NCBI Taxonomy" id="1963864"/>
    <lineage>
        <taxon>Eukaryota</taxon>
        <taxon>Amoebozoa</taxon>
        <taxon>Tubulinea</taxon>
        <taxon>Elardia</taxon>
        <taxon>Arcellinida</taxon>
        <taxon>Sphaerothecina</taxon>
        <taxon>Arcellidae</taxon>
        <taxon>Arcella</taxon>
    </lineage>
</organism>
<evidence type="ECO:0000256" key="5">
    <source>
        <dbReference type="ARBA" id="ARBA00023212"/>
    </source>
</evidence>
<comment type="similarity">
    <text evidence="2 6">Belongs to the ARPC3 family.</text>
</comment>
<dbReference type="Pfam" id="PF04062">
    <property type="entry name" value="P21-Arc"/>
    <property type="match status" value="1"/>
</dbReference>
<protein>
    <recommendedName>
        <fullName evidence="6">Actin-related protein 2/3 complex subunit 3</fullName>
    </recommendedName>
</protein>
<name>A0A6B2LL30_9EUKA</name>
<evidence type="ECO:0000256" key="1">
    <source>
        <dbReference type="ARBA" id="ARBA00004245"/>
    </source>
</evidence>
<dbReference type="InterPro" id="IPR036753">
    <property type="entry name" value="ARPC3_sf"/>
</dbReference>
<keyword evidence="5 6" id="KW-0206">Cytoskeleton</keyword>
<evidence type="ECO:0000313" key="7">
    <source>
        <dbReference type="EMBL" id="NDV37859.1"/>
    </source>
</evidence>
<keyword evidence="3 6" id="KW-0963">Cytoplasm</keyword>
<dbReference type="EMBL" id="GIBP01008890">
    <property type="protein sequence ID" value="NDV37859.1"/>
    <property type="molecule type" value="Transcribed_RNA"/>
</dbReference>
<evidence type="ECO:0000256" key="2">
    <source>
        <dbReference type="ARBA" id="ARBA00010856"/>
    </source>
</evidence>
<dbReference type="GO" id="GO:0003779">
    <property type="term" value="F:actin binding"/>
    <property type="evidence" value="ECO:0007669"/>
    <property type="project" value="UniProtKB-KW"/>
</dbReference>
<sequence>MPAYHSKLNKLADVRIISKMALLPLKTAVKGPAPPGNPDEPDILDEVIETWRANILFRNFEVKGPADLVLIYFTVYLSQCLNKIRNKSQEEAKKICFALSLENFKLPGEAGFPLGGMVSAPANRADADTLKNYLTQARQELGVRLCDHVYRGTDNKQPSKWWMQFSKLKFMDLELK</sequence>
<dbReference type="Gene3D" id="1.10.1760.10">
    <property type="entry name" value="Actin-related protein 2/3 complex subunit 3"/>
    <property type="match status" value="1"/>
</dbReference>
<dbReference type="PIRSF" id="PIRSF016315">
    <property type="entry name" value="ARP2/3_P21-Arc"/>
    <property type="match status" value="1"/>
</dbReference>
<dbReference type="AlphaFoldDB" id="A0A6B2LL30"/>
<dbReference type="PANTHER" id="PTHR12391">
    <property type="entry name" value="ARP2/3 COMPLEX 21 KD SUBUNIT"/>
    <property type="match status" value="1"/>
</dbReference>
<dbReference type="GO" id="GO:0030833">
    <property type="term" value="P:regulation of actin filament polymerization"/>
    <property type="evidence" value="ECO:0007669"/>
    <property type="project" value="InterPro"/>
</dbReference>
<proteinExistence type="inferred from homology"/>